<dbReference type="Proteomes" id="UP000195871">
    <property type="component" value="Unassembled WGS sequence"/>
</dbReference>
<feature type="transmembrane region" description="Helical" evidence="6">
    <location>
        <begin position="76"/>
        <end position="94"/>
    </location>
</feature>
<protein>
    <recommendedName>
        <fullName evidence="7">Major facilitator superfamily (MFS) profile domain-containing protein</fullName>
    </recommendedName>
</protein>
<feature type="transmembrane region" description="Helical" evidence="6">
    <location>
        <begin position="359"/>
        <end position="378"/>
    </location>
</feature>
<evidence type="ECO:0000256" key="6">
    <source>
        <dbReference type="SAM" id="Phobius"/>
    </source>
</evidence>
<dbReference type="GO" id="GO:0005886">
    <property type="term" value="C:plasma membrane"/>
    <property type="evidence" value="ECO:0007669"/>
    <property type="project" value="TreeGrafter"/>
</dbReference>
<dbReference type="Pfam" id="PF07690">
    <property type="entry name" value="MFS_1"/>
    <property type="match status" value="1"/>
</dbReference>
<dbReference type="Gene3D" id="1.20.1250.20">
    <property type="entry name" value="MFS general substrate transporter like domains"/>
    <property type="match status" value="2"/>
</dbReference>
<feature type="transmembrane region" description="Helical" evidence="6">
    <location>
        <begin position="330"/>
        <end position="347"/>
    </location>
</feature>
<dbReference type="SMR" id="A0A1Z8JSA2"/>
<feature type="transmembrane region" description="Helical" evidence="6">
    <location>
        <begin position="114"/>
        <end position="136"/>
    </location>
</feature>
<dbReference type="EMBL" id="NHMM01000002">
    <property type="protein sequence ID" value="OUT23441.1"/>
    <property type="molecule type" value="Genomic_DNA"/>
</dbReference>
<feature type="transmembrane region" description="Helical" evidence="6">
    <location>
        <begin position="168"/>
        <end position="188"/>
    </location>
</feature>
<evidence type="ECO:0000256" key="5">
    <source>
        <dbReference type="SAM" id="MobiDB-lite"/>
    </source>
</evidence>
<dbReference type="InterPro" id="IPR036259">
    <property type="entry name" value="MFS_trans_sf"/>
</dbReference>
<dbReference type="PROSITE" id="PS50850">
    <property type="entry name" value="MFS"/>
    <property type="match status" value="1"/>
</dbReference>
<feature type="transmembrane region" description="Helical" evidence="6">
    <location>
        <begin position="200"/>
        <end position="220"/>
    </location>
</feature>
<comment type="caution">
    <text evidence="8">The sequence shown here is derived from an EMBL/GenBank/DDBJ whole genome shotgun (WGS) entry which is preliminary data.</text>
</comment>
<gene>
    <name evidence="8" type="ORF">CAS74_001759</name>
</gene>
<evidence type="ECO:0000259" key="7">
    <source>
        <dbReference type="PROSITE" id="PS50850"/>
    </source>
</evidence>
<evidence type="ECO:0000256" key="2">
    <source>
        <dbReference type="ARBA" id="ARBA00022692"/>
    </source>
</evidence>
<reference evidence="8 9" key="1">
    <citation type="submission" date="2017-05" db="EMBL/GenBank/DDBJ databases">
        <title>The Genome Sequence of Candida krusei Ckrusei653.</title>
        <authorList>
            <person name="Cuomo C."/>
            <person name="Forche A."/>
            <person name="Young S."/>
            <person name="Abouelleil A."/>
            <person name="Cao P."/>
            <person name="Chapman S."/>
            <person name="Cusick C."/>
            <person name="Shea T."/>
            <person name="Nusbaum C."/>
            <person name="Birren B."/>
        </authorList>
    </citation>
    <scope>NUCLEOTIDE SEQUENCE [LARGE SCALE GENOMIC DNA]</scope>
    <source>
        <strain evidence="8 9">Ckrusei653</strain>
    </source>
</reference>
<organism evidence="8 9">
    <name type="scientific">Pichia kudriavzevii</name>
    <name type="common">Yeast</name>
    <name type="synonym">Issatchenkia orientalis</name>
    <dbReference type="NCBI Taxonomy" id="4909"/>
    <lineage>
        <taxon>Eukaryota</taxon>
        <taxon>Fungi</taxon>
        <taxon>Dikarya</taxon>
        <taxon>Ascomycota</taxon>
        <taxon>Saccharomycotina</taxon>
        <taxon>Pichiomycetes</taxon>
        <taxon>Pichiales</taxon>
        <taxon>Pichiaceae</taxon>
        <taxon>Pichia</taxon>
    </lineage>
</organism>
<dbReference type="VEuPathDB" id="FungiDB:C5L36_0A05580"/>
<keyword evidence="3 6" id="KW-1133">Transmembrane helix</keyword>
<accession>A0A1Z8JSA2</accession>
<evidence type="ECO:0000313" key="9">
    <source>
        <dbReference type="Proteomes" id="UP000195871"/>
    </source>
</evidence>
<dbReference type="SUPFAM" id="SSF103473">
    <property type="entry name" value="MFS general substrate transporter"/>
    <property type="match status" value="1"/>
</dbReference>
<proteinExistence type="predicted"/>
<dbReference type="InterPro" id="IPR020846">
    <property type="entry name" value="MFS_dom"/>
</dbReference>
<feature type="compositionally biased region" description="Basic and acidic residues" evidence="5">
    <location>
        <begin position="1"/>
        <end position="13"/>
    </location>
</feature>
<feature type="transmembrane region" description="Helical" evidence="6">
    <location>
        <begin position="232"/>
        <end position="253"/>
    </location>
</feature>
<dbReference type="CDD" id="cd17316">
    <property type="entry name" value="MFS_SV2_like"/>
    <property type="match status" value="1"/>
</dbReference>
<comment type="subcellular location">
    <subcellularLocation>
        <location evidence="1">Membrane</location>
        <topology evidence="1">Multi-pass membrane protein</topology>
    </subcellularLocation>
</comment>
<dbReference type="GO" id="GO:0035879">
    <property type="term" value="P:plasma membrane lactate transport"/>
    <property type="evidence" value="ECO:0007669"/>
    <property type="project" value="TreeGrafter"/>
</dbReference>
<feature type="transmembrane region" description="Helical" evidence="6">
    <location>
        <begin position="143"/>
        <end position="162"/>
    </location>
</feature>
<evidence type="ECO:0000256" key="3">
    <source>
        <dbReference type="ARBA" id="ARBA00022989"/>
    </source>
</evidence>
<feature type="transmembrane region" description="Helical" evidence="6">
    <location>
        <begin position="290"/>
        <end position="310"/>
    </location>
</feature>
<dbReference type="InterPro" id="IPR011701">
    <property type="entry name" value="MFS"/>
</dbReference>
<evidence type="ECO:0000313" key="8">
    <source>
        <dbReference type="EMBL" id="OUT23441.1"/>
    </source>
</evidence>
<evidence type="ECO:0000256" key="1">
    <source>
        <dbReference type="ARBA" id="ARBA00004141"/>
    </source>
</evidence>
<feature type="transmembrane region" description="Helical" evidence="6">
    <location>
        <begin position="456"/>
        <end position="477"/>
    </location>
</feature>
<dbReference type="AlphaFoldDB" id="A0A1Z8JSA2"/>
<sequence>MSDLESQHTREELDKSEDEEIQLINESRPPKLDKETIKRYLKTRFTELLPTKQQMKQNKHLLNPLPGLRMMGRRQWLMFLSAFCAWTWDAYDFFTVSLNTVQLAKDFDKNVKDITWGITLVLMLRSVGGITFGYLGDRYGRKWPLVANLLIVCILEIGSGFIKTYRQFLGVRALFGICLGGVYGNATATALDDCPTEARGFIGGLLQQGYAFGYLLAVVFKRAIADNSSHKWRATFWFGAGISFLFALFRASLPETKAFLRKKEIERYNKEHGIYQPTFQMKIVESLKNYWLMMIYLVLFMSGFSFMSHSSQDLYPTLLTVRYSFSENKATVTNCVANIGAFIGGVFTGHISNFLGRRLTIMLICIFGGALIYPWAFIDGTGINAGVFFLQWCVQGGLGVVPSHLSELAPPDLRAFVVGISYQLGNLAASASSTIETTIGEQFPMTSPSGEPIYDYAKVMAIFVGCVFAFVLIVTLFGPERRNASFENAVTTNEEFGNSAGAVDKIEHVEECIVPKHARQEVAQVDYTQNNGVVTRFLPTPIRLQPKMQPAYYRSLSRTLEPLEYVVVPAFYLLQRYIPNQYDNYVSYLVRRTSHAIFLQPSNGTFSSENHLEPSSNPPLLKLHQHSSYYHSYLHPPTQ</sequence>
<name>A0A1Z8JSA2_PICKU</name>
<dbReference type="PANTHER" id="PTHR23508">
    <property type="entry name" value="CARBOXYLIC ACID TRANSPORTER PROTEIN HOMOLOG"/>
    <property type="match status" value="1"/>
</dbReference>
<feature type="domain" description="Major facilitator superfamily (MFS) profile" evidence="7">
    <location>
        <begin position="78"/>
        <end position="482"/>
    </location>
</feature>
<feature type="region of interest" description="Disordered" evidence="5">
    <location>
        <begin position="1"/>
        <end position="27"/>
    </location>
</feature>
<dbReference type="PANTHER" id="PTHR23508:SF10">
    <property type="entry name" value="CARBOXYLIC ACID TRANSPORTER PROTEIN HOMOLOG"/>
    <property type="match status" value="1"/>
</dbReference>
<evidence type="ECO:0000256" key="4">
    <source>
        <dbReference type="ARBA" id="ARBA00023136"/>
    </source>
</evidence>
<dbReference type="GO" id="GO:0015355">
    <property type="term" value="F:secondary active monocarboxylate transmembrane transporter activity"/>
    <property type="evidence" value="ECO:0007669"/>
    <property type="project" value="TreeGrafter"/>
</dbReference>
<keyword evidence="4 6" id="KW-0472">Membrane</keyword>
<keyword evidence="2 6" id="KW-0812">Transmembrane</keyword>